<comment type="caution">
    <text evidence="2">The sequence shown here is derived from an EMBL/GenBank/DDBJ whole genome shotgun (WGS) entry which is preliminary data.</text>
</comment>
<sequence length="111" mass="13443">MPFSELDSARSYYEHENRHEWISNTACITSYRVEYSEGMNPYYYFRIDQAGFTSYAMVTWDFTYRFMWRKSTKKEFEKNLEKCHNDGNGRPQMPLVPRCDRKPVDSKPIRN</sequence>
<keyword evidence="3" id="KW-1185">Reference proteome</keyword>
<evidence type="ECO:0000313" key="3">
    <source>
        <dbReference type="Proteomes" id="UP001331761"/>
    </source>
</evidence>
<protein>
    <submittedName>
        <fullName evidence="2">Uncharacterized protein</fullName>
    </submittedName>
</protein>
<dbReference type="Proteomes" id="UP001331761">
    <property type="component" value="Unassembled WGS sequence"/>
</dbReference>
<dbReference type="AlphaFoldDB" id="A0AAN8EYJ5"/>
<feature type="region of interest" description="Disordered" evidence="1">
    <location>
        <begin position="82"/>
        <end position="111"/>
    </location>
</feature>
<proteinExistence type="predicted"/>
<evidence type="ECO:0000256" key="1">
    <source>
        <dbReference type="SAM" id="MobiDB-lite"/>
    </source>
</evidence>
<feature type="compositionally biased region" description="Basic and acidic residues" evidence="1">
    <location>
        <begin position="98"/>
        <end position="111"/>
    </location>
</feature>
<accession>A0AAN8EYJ5</accession>
<organism evidence="2 3">
    <name type="scientific">Trichostrongylus colubriformis</name>
    <name type="common">Black scour worm</name>
    <dbReference type="NCBI Taxonomy" id="6319"/>
    <lineage>
        <taxon>Eukaryota</taxon>
        <taxon>Metazoa</taxon>
        <taxon>Ecdysozoa</taxon>
        <taxon>Nematoda</taxon>
        <taxon>Chromadorea</taxon>
        <taxon>Rhabditida</taxon>
        <taxon>Rhabditina</taxon>
        <taxon>Rhabditomorpha</taxon>
        <taxon>Strongyloidea</taxon>
        <taxon>Trichostrongylidae</taxon>
        <taxon>Trichostrongylus</taxon>
    </lineage>
</organism>
<dbReference type="EMBL" id="WIXE01018891">
    <property type="protein sequence ID" value="KAK5970521.1"/>
    <property type="molecule type" value="Genomic_DNA"/>
</dbReference>
<evidence type="ECO:0000313" key="2">
    <source>
        <dbReference type="EMBL" id="KAK5970521.1"/>
    </source>
</evidence>
<gene>
    <name evidence="2" type="ORF">GCK32_017766</name>
</gene>
<name>A0AAN8EYJ5_TRICO</name>
<reference evidence="2 3" key="1">
    <citation type="submission" date="2019-10" db="EMBL/GenBank/DDBJ databases">
        <title>Assembly and Annotation for the nematode Trichostrongylus colubriformis.</title>
        <authorList>
            <person name="Martin J."/>
        </authorList>
    </citation>
    <scope>NUCLEOTIDE SEQUENCE [LARGE SCALE GENOMIC DNA]</scope>
    <source>
        <strain evidence="2">G859</strain>
        <tissue evidence="2">Whole worm</tissue>
    </source>
</reference>